<dbReference type="InterPro" id="IPR000245">
    <property type="entry name" value="ATPase_proteolipid_csu"/>
</dbReference>
<dbReference type="InterPro" id="IPR035921">
    <property type="entry name" value="F/V-ATP_Csub_sf"/>
</dbReference>
<gene>
    <name evidence="10" type="ORF">EF807_06700</name>
</gene>
<keyword evidence="3 8" id="KW-0813">Transport</keyword>
<feature type="transmembrane region" description="Helical" evidence="8">
    <location>
        <begin position="61"/>
        <end position="79"/>
    </location>
</feature>
<proteinExistence type="inferred from homology"/>
<evidence type="ECO:0000256" key="3">
    <source>
        <dbReference type="ARBA" id="ARBA00022448"/>
    </source>
</evidence>
<dbReference type="CDD" id="cd18180">
    <property type="entry name" value="ATP-synt_Vo_Ao_c_NTPK_rpt2"/>
    <property type="match status" value="1"/>
</dbReference>
<keyword evidence="7 8" id="KW-0472">Membrane</keyword>
<dbReference type="PANTHER" id="PTHR10263">
    <property type="entry name" value="V-TYPE PROTON ATPASE PROTEOLIPID SUBUNIT"/>
    <property type="match status" value="1"/>
</dbReference>
<dbReference type="EMBL" id="RXIL01000119">
    <property type="protein sequence ID" value="RZN67985.1"/>
    <property type="molecule type" value="Genomic_DNA"/>
</dbReference>
<keyword evidence="4 8" id="KW-0812">Transmembrane</keyword>
<dbReference type="CDD" id="cd18179">
    <property type="entry name" value="ATP-synt_Vo_Ao_c_NTPK_rpt1"/>
    <property type="match status" value="1"/>
</dbReference>
<feature type="transmembrane region" description="Helical" evidence="8">
    <location>
        <begin position="91"/>
        <end position="112"/>
    </location>
</feature>
<comment type="caution">
    <text evidence="10">The sequence shown here is derived from an EMBL/GenBank/DDBJ whole genome shotgun (WGS) entry which is preliminary data.</text>
</comment>
<evidence type="ECO:0000313" key="10">
    <source>
        <dbReference type="EMBL" id="RZN67985.1"/>
    </source>
</evidence>
<organism evidence="10 11">
    <name type="scientific">Candidatus Methanolliviera hydrocarbonicum</name>
    <dbReference type="NCBI Taxonomy" id="2491085"/>
    <lineage>
        <taxon>Archaea</taxon>
        <taxon>Methanobacteriati</taxon>
        <taxon>Methanobacteriota</taxon>
        <taxon>Candidatus Methanoliparia</taxon>
        <taxon>Candidatus Methanoliparales</taxon>
        <taxon>Candidatus Methanollivieraceae</taxon>
        <taxon>Candidatus Methanolliviera</taxon>
    </lineage>
</organism>
<keyword evidence="5 8" id="KW-1133">Transmembrane helix</keyword>
<evidence type="ECO:0000256" key="2">
    <source>
        <dbReference type="ARBA" id="ARBA00007296"/>
    </source>
</evidence>
<evidence type="ECO:0000256" key="5">
    <source>
        <dbReference type="ARBA" id="ARBA00022989"/>
    </source>
</evidence>
<dbReference type="PRINTS" id="PR00122">
    <property type="entry name" value="VACATPASE"/>
</dbReference>
<name>A0A520KVI9_9EURY</name>
<sequence>MVMGMGMALAAIGAGLSMGISAIGAGLGVGIAGEAGAGVLAEDPSKFGQVLIYQALPQTQGIYGFLTGILIMIGVGLLGGAGIEVPTEMGMIALGAGLCSGLGGITAIGQGITAGACAGMAAKSPETFGSGMVLTVMSETFAVFSLLIAILLMVGSGIM</sequence>
<comment type="subcellular location">
    <subcellularLocation>
        <location evidence="1">Membrane</location>
        <topology evidence="1">Multi-pass membrane protein</topology>
    </subcellularLocation>
</comment>
<feature type="domain" description="V-ATPase proteolipid subunit C-like" evidence="9">
    <location>
        <begin position="94"/>
        <end position="152"/>
    </location>
</feature>
<evidence type="ECO:0000256" key="1">
    <source>
        <dbReference type="ARBA" id="ARBA00004141"/>
    </source>
</evidence>
<dbReference type="AlphaFoldDB" id="A0A520KVI9"/>
<feature type="transmembrane region" description="Helical" evidence="8">
    <location>
        <begin position="132"/>
        <end position="154"/>
    </location>
</feature>
<evidence type="ECO:0000313" key="11">
    <source>
        <dbReference type="Proteomes" id="UP000320766"/>
    </source>
</evidence>
<protein>
    <submittedName>
        <fullName evidence="10">V-type ATP synthase subunit K</fullName>
    </submittedName>
</protein>
<reference evidence="10 11" key="1">
    <citation type="journal article" date="2019" name="Nat. Microbiol.">
        <title>Wide diversity of methane and short-chain alkane metabolisms in uncultured archaea.</title>
        <authorList>
            <person name="Borrel G."/>
            <person name="Adam P.S."/>
            <person name="McKay L.J."/>
            <person name="Chen L.X."/>
            <person name="Sierra-Garcia I.N."/>
            <person name="Sieber C.M."/>
            <person name="Letourneur Q."/>
            <person name="Ghozlane A."/>
            <person name="Andersen G.L."/>
            <person name="Li W.J."/>
            <person name="Hallam S.J."/>
            <person name="Muyzer G."/>
            <person name="de Oliveira V.M."/>
            <person name="Inskeep W.P."/>
            <person name="Banfield J.F."/>
            <person name="Gribaldo S."/>
        </authorList>
    </citation>
    <scope>NUCLEOTIDE SEQUENCE [LARGE SCALE GENOMIC DNA]</scope>
    <source>
        <strain evidence="10">NM1b</strain>
    </source>
</reference>
<evidence type="ECO:0000256" key="8">
    <source>
        <dbReference type="RuleBase" id="RU363060"/>
    </source>
</evidence>
<evidence type="ECO:0000256" key="6">
    <source>
        <dbReference type="ARBA" id="ARBA00023065"/>
    </source>
</evidence>
<dbReference type="Pfam" id="PF00137">
    <property type="entry name" value="ATP-synt_C"/>
    <property type="match status" value="2"/>
</dbReference>
<evidence type="ECO:0000256" key="4">
    <source>
        <dbReference type="ARBA" id="ARBA00022692"/>
    </source>
</evidence>
<dbReference type="GO" id="GO:0033179">
    <property type="term" value="C:proton-transporting V-type ATPase, V0 domain"/>
    <property type="evidence" value="ECO:0007669"/>
    <property type="project" value="InterPro"/>
</dbReference>
<comment type="similarity">
    <text evidence="2 8">Belongs to the V-ATPase proteolipid subunit family.</text>
</comment>
<dbReference type="Gene3D" id="1.20.120.610">
    <property type="entry name" value="lithium bound rotor ring of v- atpase"/>
    <property type="match status" value="1"/>
</dbReference>
<feature type="domain" description="V-ATPase proteolipid subunit C-like" evidence="9">
    <location>
        <begin position="12"/>
        <end position="71"/>
    </location>
</feature>
<dbReference type="SUPFAM" id="SSF81333">
    <property type="entry name" value="F1F0 ATP synthase subunit C"/>
    <property type="match status" value="2"/>
</dbReference>
<accession>A0A520KVI9</accession>
<evidence type="ECO:0000256" key="7">
    <source>
        <dbReference type="ARBA" id="ARBA00023136"/>
    </source>
</evidence>
<dbReference type="GO" id="GO:0046961">
    <property type="term" value="F:proton-transporting ATPase activity, rotational mechanism"/>
    <property type="evidence" value="ECO:0007669"/>
    <property type="project" value="InterPro"/>
</dbReference>
<dbReference type="Proteomes" id="UP000320766">
    <property type="component" value="Unassembled WGS sequence"/>
</dbReference>
<evidence type="ECO:0000259" key="9">
    <source>
        <dbReference type="Pfam" id="PF00137"/>
    </source>
</evidence>
<keyword evidence="6 8" id="KW-0406">Ion transport</keyword>
<dbReference type="InterPro" id="IPR002379">
    <property type="entry name" value="ATPase_proteolipid_c-like_dom"/>
</dbReference>